<dbReference type="InterPro" id="IPR022513">
    <property type="entry name" value="TOMM_pelo"/>
</dbReference>
<dbReference type="GO" id="GO:0003824">
    <property type="term" value="F:catalytic activity"/>
    <property type="evidence" value="ECO:0007669"/>
    <property type="project" value="InterPro"/>
</dbReference>
<dbReference type="InterPro" id="IPR036648">
    <property type="entry name" value="CN_Hdrase_a/SCN_Hdrase_g_sf"/>
</dbReference>
<dbReference type="NCBIfam" id="TIGR03793">
    <property type="entry name" value="leader_NHLP"/>
    <property type="match status" value="1"/>
</dbReference>
<proteinExistence type="predicted"/>
<dbReference type="Pfam" id="PF02979">
    <property type="entry name" value="NHase_alpha"/>
    <property type="match status" value="1"/>
</dbReference>
<name>A0A5Q0BH86_9GAMM</name>
<protein>
    <submittedName>
        <fullName evidence="3">NHLP leader peptide family natural product</fullName>
    </submittedName>
</protein>
<dbReference type="OrthoDB" id="9155093at2"/>
<keyword evidence="4" id="KW-1185">Reference proteome</keyword>
<dbReference type="SUPFAM" id="SSF56209">
    <property type="entry name" value="Nitrile hydratase alpha chain"/>
    <property type="match status" value="1"/>
</dbReference>
<reference evidence="3 4" key="1">
    <citation type="submission" date="2019-09" db="EMBL/GenBank/DDBJ databases">
        <title>Ecophysiology of the spiral-shaped methanotroph Methylospira mobilis as revealed by the complete genome sequence.</title>
        <authorList>
            <person name="Oshkin I.Y."/>
            <person name="Dedysh S.N."/>
            <person name="Miroshnikov K."/>
            <person name="Danilova O.V."/>
            <person name="Hakobyan A."/>
            <person name="Liesack W."/>
        </authorList>
    </citation>
    <scope>NUCLEOTIDE SEQUENCE [LARGE SCALE GENOMIC DNA]</scope>
    <source>
        <strain evidence="3 4">Shm1</strain>
    </source>
</reference>
<keyword evidence="1" id="KW-0479">Metal-binding</keyword>
<dbReference type="KEGG" id="mmob:F6R98_11885"/>
<dbReference type="GO" id="GO:0046914">
    <property type="term" value="F:transition metal ion binding"/>
    <property type="evidence" value="ECO:0007669"/>
    <property type="project" value="InterPro"/>
</dbReference>
<organism evidence="3 4">
    <name type="scientific">Candidatus Methylospira mobilis</name>
    <dbReference type="NCBI Taxonomy" id="1808979"/>
    <lineage>
        <taxon>Bacteria</taxon>
        <taxon>Pseudomonadati</taxon>
        <taxon>Pseudomonadota</taxon>
        <taxon>Gammaproteobacteria</taxon>
        <taxon>Methylococcales</taxon>
        <taxon>Methylococcaceae</taxon>
        <taxon>Candidatus Methylospira</taxon>
    </lineage>
</organism>
<dbReference type="InParanoid" id="A0A5Q0BH86"/>
<feature type="domain" description="Nitrile hydratase alpha/Thiocyanate hydrolase gamma" evidence="2">
    <location>
        <begin position="18"/>
        <end position="72"/>
    </location>
</feature>
<dbReference type="Gene3D" id="3.90.330.10">
    <property type="entry name" value="Nitrile hydratase alpha /Thiocyanate hydrolase gamma"/>
    <property type="match status" value="1"/>
</dbReference>
<dbReference type="InterPro" id="IPR004232">
    <property type="entry name" value="CN_Hdrtase_a/SCN_Hdrlase_g"/>
</dbReference>
<accession>A0A5Q0BH86</accession>
<sequence length="147" mass="16189">MINQLKSEDKAQLDEHGQQFHRLILKCWADEAFKAKLFANAKETLKEEGVDISDDINVKVLENTDSLHYLVIPENVTDISDEELDDIVGGRLKYAWMMKRGIFSLARVTQRAQAMKSANILKNAVKIGGALGLGGGLVGGGAYLSKK</sequence>
<dbReference type="AlphaFoldDB" id="A0A5Q0BH86"/>
<dbReference type="EMBL" id="CP044205">
    <property type="protein sequence ID" value="QFY43235.1"/>
    <property type="molecule type" value="Genomic_DNA"/>
</dbReference>
<dbReference type="Proteomes" id="UP000325755">
    <property type="component" value="Chromosome"/>
</dbReference>
<evidence type="ECO:0000259" key="2">
    <source>
        <dbReference type="Pfam" id="PF02979"/>
    </source>
</evidence>
<dbReference type="RefSeq" id="WP_153249216.1">
    <property type="nucleotide sequence ID" value="NZ_CP044205.1"/>
</dbReference>
<evidence type="ECO:0000313" key="4">
    <source>
        <dbReference type="Proteomes" id="UP000325755"/>
    </source>
</evidence>
<gene>
    <name evidence="3" type="ORF">F6R98_11885</name>
</gene>
<evidence type="ECO:0000313" key="3">
    <source>
        <dbReference type="EMBL" id="QFY43235.1"/>
    </source>
</evidence>
<evidence type="ECO:0000256" key="1">
    <source>
        <dbReference type="ARBA" id="ARBA00022723"/>
    </source>
</evidence>